<dbReference type="Pfam" id="PF03357">
    <property type="entry name" value="Snf7"/>
    <property type="match status" value="1"/>
</dbReference>
<dbReference type="PANTHER" id="PTHR10476">
    <property type="entry name" value="CHARGED MULTIVESICULAR BODY PROTEIN"/>
    <property type="match status" value="1"/>
</dbReference>
<name>A0A196SIL5_BLAHN</name>
<dbReference type="Gene3D" id="6.10.140.1230">
    <property type="match status" value="1"/>
</dbReference>
<gene>
    <name evidence="2" type="ORF">AV274_2262</name>
</gene>
<comment type="caution">
    <text evidence="2">The sequence shown here is derived from an EMBL/GenBank/DDBJ whole genome shotgun (WGS) entry which is preliminary data.</text>
</comment>
<dbReference type="STRING" id="478820.A0A196SIL5"/>
<feature type="coiled-coil region" evidence="1">
    <location>
        <begin position="19"/>
        <end position="46"/>
    </location>
</feature>
<dbReference type="EMBL" id="LXWW01000105">
    <property type="protein sequence ID" value="OAO16022.1"/>
    <property type="molecule type" value="Genomic_DNA"/>
</dbReference>
<keyword evidence="3" id="KW-1185">Reference proteome</keyword>
<dbReference type="InterPro" id="IPR005024">
    <property type="entry name" value="Snf7_fam"/>
</dbReference>
<dbReference type="OrthoDB" id="10266568at2759"/>
<organism evidence="2 3">
    <name type="scientific">Blastocystis sp. subtype 1 (strain ATCC 50177 / NandII)</name>
    <dbReference type="NCBI Taxonomy" id="478820"/>
    <lineage>
        <taxon>Eukaryota</taxon>
        <taxon>Sar</taxon>
        <taxon>Stramenopiles</taxon>
        <taxon>Bigyra</taxon>
        <taxon>Opalozoa</taxon>
        <taxon>Opalinata</taxon>
        <taxon>Blastocystidae</taxon>
        <taxon>Blastocystis</taxon>
    </lineage>
</organism>
<accession>A0A196SIL5</accession>
<evidence type="ECO:0000313" key="3">
    <source>
        <dbReference type="Proteomes" id="UP000078348"/>
    </source>
</evidence>
<sequence>MFSLFGKKPDPTDQVMDTIVNMRVQAKMLQNQAKKLEMENKQLMKKITYEISRGNEDGARLFCDMAVQKRAQIRNLVFMSCQMDIASNEMKMMVMSKDTLKSIAKASECMRNVQSLQDPQAVFKTFEEFNKAMEGHFVEYVGVMNTMMNPMPREEEDGLAKELFDKAQHEYAVANPGIDAPLAAPQAVPETESQKLMQRLDELLPPL</sequence>
<reference evidence="2 3" key="1">
    <citation type="submission" date="2016-05" db="EMBL/GenBank/DDBJ databases">
        <title>Nuclear genome of Blastocystis sp. subtype 1 NandII.</title>
        <authorList>
            <person name="Gentekaki E."/>
            <person name="Curtis B."/>
            <person name="Stairs C."/>
            <person name="Eme L."/>
            <person name="Herman E."/>
            <person name="Klimes V."/>
            <person name="Arias M.C."/>
            <person name="Elias M."/>
            <person name="Hilliou F."/>
            <person name="Klute M."/>
            <person name="Malik S.-B."/>
            <person name="Pightling A."/>
            <person name="Rachubinski R."/>
            <person name="Salas D."/>
            <person name="Schlacht A."/>
            <person name="Suga H."/>
            <person name="Archibald J."/>
            <person name="Ball S.G."/>
            <person name="Clark G."/>
            <person name="Dacks J."/>
            <person name="Van Der Giezen M."/>
            <person name="Tsaousis A."/>
            <person name="Roger A."/>
        </authorList>
    </citation>
    <scope>NUCLEOTIDE SEQUENCE [LARGE SCALE GENOMIC DNA]</scope>
    <source>
        <strain evidence="3">ATCC 50177 / NandII</strain>
    </source>
</reference>
<dbReference type="AlphaFoldDB" id="A0A196SIL5"/>
<keyword evidence="1" id="KW-0175">Coiled coil</keyword>
<evidence type="ECO:0000313" key="2">
    <source>
        <dbReference type="EMBL" id="OAO16022.1"/>
    </source>
</evidence>
<dbReference type="GO" id="GO:0007034">
    <property type="term" value="P:vacuolar transport"/>
    <property type="evidence" value="ECO:0007669"/>
    <property type="project" value="InterPro"/>
</dbReference>
<dbReference type="Proteomes" id="UP000078348">
    <property type="component" value="Unassembled WGS sequence"/>
</dbReference>
<evidence type="ECO:0000256" key="1">
    <source>
        <dbReference type="SAM" id="Coils"/>
    </source>
</evidence>
<proteinExistence type="predicted"/>
<protein>
    <submittedName>
        <fullName evidence="2">Uncharacterized protein</fullName>
    </submittedName>
</protein>